<feature type="transmembrane region" description="Helical" evidence="1">
    <location>
        <begin position="137"/>
        <end position="161"/>
    </location>
</feature>
<gene>
    <name evidence="2" type="ORF">IT774_14590</name>
</gene>
<dbReference type="EMBL" id="CP064795">
    <property type="protein sequence ID" value="QPG05321.1"/>
    <property type="molecule type" value="Genomic_DNA"/>
</dbReference>
<feature type="transmembrane region" description="Helical" evidence="1">
    <location>
        <begin position="51"/>
        <end position="72"/>
    </location>
</feature>
<protein>
    <submittedName>
        <fullName evidence="2">Uncharacterized protein</fullName>
    </submittedName>
</protein>
<evidence type="ECO:0000313" key="3">
    <source>
        <dbReference type="Proteomes" id="UP000595095"/>
    </source>
</evidence>
<dbReference type="Proteomes" id="UP000595095">
    <property type="component" value="Chromosome"/>
</dbReference>
<dbReference type="AlphaFoldDB" id="A0A7S9DWL9"/>
<evidence type="ECO:0000313" key="2">
    <source>
        <dbReference type="EMBL" id="QPG05321.1"/>
    </source>
</evidence>
<dbReference type="RefSeq" id="WP_195810411.1">
    <property type="nucleotide sequence ID" value="NZ_CP064795.1"/>
</dbReference>
<feature type="transmembrane region" description="Helical" evidence="1">
    <location>
        <begin position="20"/>
        <end position="39"/>
    </location>
</feature>
<proteinExistence type="predicted"/>
<dbReference type="KEGG" id="smaa:IT774_14590"/>
<keyword evidence="1" id="KW-0812">Transmembrane</keyword>
<keyword evidence="1" id="KW-1133">Transmembrane helix</keyword>
<feature type="transmembrane region" description="Helical" evidence="1">
    <location>
        <begin position="167"/>
        <end position="190"/>
    </location>
</feature>
<feature type="transmembrane region" description="Helical" evidence="1">
    <location>
        <begin position="92"/>
        <end position="116"/>
    </location>
</feature>
<sequence>MALCLTDQAVALAPQNWLHLYGLSDWVPVLLMTLFYRALKPRLIARVRPVKWVSWLPVCLCLVLQLPLALSGLPEKQRLLNGGPVGHPLDFWPLYAIALLVSFGVLVLGLLITETLQKYHKHLIARVTQPNQYKIRYVIPAMSVMVAIGGLLTLLVTAVTFGFLNIILWQVGMDLLLAIAMLTLLLLLIIPQRTLPSPVDYAQVDDRQAEQTLMQETVNKTN</sequence>
<accession>A0A7S9DWL9</accession>
<keyword evidence="1" id="KW-0472">Membrane</keyword>
<keyword evidence="3" id="KW-1185">Reference proteome</keyword>
<organism evidence="2 3">
    <name type="scientific">Salinimonas marina</name>
    <dbReference type="NCBI Taxonomy" id="2785918"/>
    <lineage>
        <taxon>Bacteria</taxon>
        <taxon>Pseudomonadati</taxon>
        <taxon>Pseudomonadota</taxon>
        <taxon>Gammaproteobacteria</taxon>
        <taxon>Alteromonadales</taxon>
        <taxon>Alteromonadaceae</taxon>
        <taxon>Alteromonas/Salinimonas group</taxon>
        <taxon>Salinimonas</taxon>
    </lineage>
</organism>
<evidence type="ECO:0000256" key="1">
    <source>
        <dbReference type="SAM" id="Phobius"/>
    </source>
</evidence>
<reference evidence="2 3" key="1">
    <citation type="submission" date="2020-11" db="EMBL/GenBank/DDBJ databases">
        <title>Complete genome sequence for Salinimonas sp. strain G2-b.</title>
        <authorList>
            <person name="Park S.-J."/>
        </authorList>
    </citation>
    <scope>NUCLEOTIDE SEQUENCE [LARGE SCALE GENOMIC DNA]</scope>
    <source>
        <strain evidence="2 3">G2-b</strain>
    </source>
</reference>
<name>A0A7S9DWL9_9ALTE</name>